<dbReference type="Pfam" id="PF04608">
    <property type="entry name" value="PgpA"/>
    <property type="match status" value="1"/>
</dbReference>
<dbReference type="CDD" id="cd06971">
    <property type="entry name" value="PgpA"/>
    <property type="match status" value="1"/>
</dbReference>
<comment type="cofactor">
    <cofactor evidence="1">
        <name>Mg(2+)</name>
        <dbReference type="ChEBI" id="CHEBI:18420"/>
    </cofactor>
</comment>
<evidence type="ECO:0000259" key="3">
    <source>
        <dbReference type="Pfam" id="PF04608"/>
    </source>
</evidence>
<feature type="transmembrane region" description="Helical" evidence="2">
    <location>
        <begin position="113"/>
        <end position="130"/>
    </location>
</feature>
<dbReference type="Proteomes" id="UP001369082">
    <property type="component" value="Unassembled WGS sequence"/>
</dbReference>
<dbReference type="GO" id="GO:0008962">
    <property type="term" value="F:phosphatidylglycerophosphatase activity"/>
    <property type="evidence" value="ECO:0007669"/>
    <property type="project" value="UniProtKB-EC"/>
</dbReference>
<sequence length="174" mass="19175">MKMLNRDDLNGLKLSNLAHLAAVGFGSGLAPKAPGTFGTFAAIPFFYILAMLNIESYLVMLVVTSLLGFWICGVASAAMGVHDHKAIVWDEFVGFWITMLPALMLYPDIQSTLDIPLKWVVVGFILFRFFDVLKPFPISWLDKKVGGGFGIMIDDILAGVFSAIALYFAIQYWG</sequence>
<dbReference type="PIRSF" id="PIRSF006162">
    <property type="entry name" value="PgpA"/>
    <property type="match status" value="1"/>
</dbReference>
<dbReference type="InterPro" id="IPR007686">
    <property type="entry name" value="YutG/PgpA"/>
</dbReference>
<protein>
    <recommendedName>
        <fullName evidence="1">Phosphatidylglycerophosphatase A</fullName>
        <ecNumber evidence="1">3.1.3.27</ecNumber>
    </recommendedName>
    <alternativeName>
        <fullName evidence="1">Phosphatidylglycerolphosphate phosphatase A</fullName>
    </alternativeName>
</protein>
<dbReference type="PANTHER" id="PTHR36305:SF1">
    <property type="entry name" value="PHOSPHATIDYLGLYCEROPHOSPHATASE A"/>
    <property type="match status" value="1"/>
</dbReference>
<keyword evidence="1 4" id="KW-0378">Hydrolase</keyword>
<gene>
    <name evidence="4" type="ORF">V6256_06535</name>
</gene>
<keyword evidence="1" id="KW-0443">Lipid metabolism</keyword>
<dbReference type="EC" id="3.1.3.27" evidence="1"/>
<keyword evidence="5" id="KW-1185">Reference proteome</keyword>
<dbReference type="InterPro" id="IPR036681">
    <property type="entry name" value="PgpA-like_sf"/>
</dbReference>
<keyword evidence="1 2" id="KW-0472">Membrane</keyword>
<comment type="caution">
    <text evidence="4">The sequence shown here is derived from an EMBL/GenBank/DDBJ whole genome shotgun (WGS) entry which is preliminary data.</text>
</comment>
<keyword evidence="1" id="KW-0442">Lipid degradation</keyword>
<name>A0ABU9GPM5_9GAMM</name>
<evidence type="ECO:0000313" key="5">
    <source>
        <dbReference type="Proteomes" id="UP001369082"/>
    </source>
</evidence>
<keyword evidence="1" id="KW-0997">Cell inner membrane</keyword>
<dbReference type="InterPro" id="IPR026037">
    <property type="entry name" value="PgpA"/>
</dbReference>
<feature type="transmembrane region" description="Helical" evidence="2">
    <location>
        <begin position="61"/>
        <end position="81"/>
    </location>
</feature>
<dbReference type="SUPFAM" id="SSF101307">
    <property type="entry name" value="YutG-like"/>
    <property type="match status" value="1"/>
</dbReference>
<keyword evidence="1 2" id="KW-0812">Transmembrane</keyword>
<proteinExistence type="predicted"/>
<evidence type="ECO:0000256" key="1">
    <source>
        <dbReference type="PIRNR" id="PIRNR006162"/>
    </source>
</evidence>
<comment type="subcellular location">
    <subcellularLocation>
        <location evidence="1">Cell inner membrane</location>
        <topology evidence="1">Multi-pass membrane protein</topology>
    </subcellularLocation>
</comment>
<feature type="transmembrane region" description="Helical" evidence="2">
    <location>
        <begin position="87"/>
        <end position="106"/>
    </location>
</feature>
<keyword evidence="2" id="KW-1133">Transmembrane helix</keyword>
<keyword evidence="1" id="KW-0460">Magnesium</keyword>
<evidence type="ECO:0000256" key="2">
    <source>
        <dbReference type="SAM" id="Phobius"/>
    </source>
</evidence>
<dbReference type="EMBL" id="JBAKAZ010000018">
    <property type="protein sequence ID" value="MEL0629262.1"/>
    <property type="molecule type" value="Genomic_DNA"/>
</dbReference>
<feature type="domain" description="YutG/PgpA" evidence="3">
    <location>
        <begin position="22"/>
        <end position="169"/>
    </location>
</feature>
<comment type="catalytic activity">
    <reaction evidence="1">
        <text>a 1,2-diacyl-sn-glycero-3-phospho-(1'-sn-glycero-3'-phosphate) + H2O = a 1,2-diacyl-sn-glycero-3-phospho-(1'-sn-glycerol) + phosphate</text>
        <dbReference type="Rhea" id="RHEA:33751"/>
        <dbReference type="ChEBI" id="CHEBI:15377"/>
        <dbReference type="ChEBI" id="CHEBI:43474"/>
        <dbReference type="ChEBI" id="CHEBI:60110"/>
        <dbReference type="ChEBI" id="CHEBI:64716"/>
        <dbReference type="EC" id="3.1.3.27"/>
    </reaction>
</comment>
<accession>A0ABU9GPM5</accession>
<feature type="transmembrane region" description="Helical" evidence="2">
    <location>
        <begin position="150"/>
        <end position="170"/>
    </location>
</feature>
<keyword evidence="1" id="KW-1003">Cell membrane</keyword>
<keyword evidence="1" id="KW-0595">Phospholipid degradation</keyword>
<reference evidence="4 5" key="1">
    <citation type="submission" date="2024-02" db="EMBL/GenBank/DDBJ databases">
        <title>Bacteria isolated from the canopy kelp, Nereocystis luetkeana.</title>
        <authorList>
            <person name="Pfister C.A."/>
            <person name="Younker I.T."/>
            <person name="Light S.H."/>
        </authorList>
    </citation>
    <scope>NUCLEOTIDE SEQUENCE [LARGE SCALE GENOMIC DNA]</scope>
    <source>
        <strain evidence="4 5">TI.1.05</strain>
    </source>
</reference>
<dbReference type="RefSeq" id="WP_341597272.1">
    <property type="nucleotide sequence ID" value="NZ_JBAKAZ010000018.1"/>
</dbReference>
<keyword evidence="1" id="KW-0479">Metal-binding</keyword>
<comment type="pathway">
    <text evidence="1">Phospholipid metabolism; phosphatidylglycerol biosynthesis; phosphatidylglycerol from CDP-diacylglycerol: step 2/2.</text>
</comment>
<keyword evidence="1" id="KW-1208">Phospholipid metabolism</keyword>
<evidence type="ECO:0000313" key="4">
    <source>
        <dbReference type="EMBL" id="MEL0629262.1"/>
    </source>
</evidence>
<dbReference type="PANTHER" id="PTHR36305">
    <property type="entry name" value="PHOSPHATIDYLGLYCEROPHOSPHATASE A"/>
    <property type="match status" value="1"/>
</dbReference>
<organism evidence="4 5">
    <name type="scientific">Psychromonas aquatilis</name>
    <dbReference type="NCBI Taxonomy" id="2005072"/>
    <lineage>
        <taxon>Bacteria</taxon>
        <taxon>Pseudomonadati</taxon>
        <taxon>Pseudomonadota</taxon>
        <taxon>Gammaproteobacteria</taxon>
        <taxon>Alteromonadales</taxon>
        <taxon>Psychromonadaceae</taxon>
        <taxon>Psychromonas</taxon>
    </lineage>
</organism>
<comment type="function">
    <text evidence="1">Lipid phosphatase which dephosphorylates phosphatidylglycerophosphate (PGP) to phosphatidylglycerol (PG).</text>
</comment>